<dbReference type="RefSeq" id="WP_090339129.1">
    <property type="nucleotide sequence ID" value="NZ_FNXY01000008.1"/>
</dbReference>
<dbReference type="Proteomes" id="UP000199532">
    <property type="component" value="Unassembled WGS sequence"/>
</dbReference>
<protein>
    <submittedName>
        <fullName evidence="1">Uncharacterized protein</fullName>
    </submittedName>
</protein>
<dbReference type="AlphaFoldDB" id="A0A1H6Z0A3"/>
<proteinExistence type="predicted"/>
<accession>A0A1H6Z0A3</accession>
<keyword evidence="2" id="KW-1185">Reference proteome</keyword>
<name>A0A1H6Z0A3_9BACT</name>
<gene>
    <name evidence="1" type="ORF">SAMN04487995_4833</name>
</gene>
<dbReference type="EMBL" id="FNXY01000008">
    <property type="protein sequence ID" value="SEJ46891.1"/>
    <property type="molecule type" value="Genomic_DNA"/>
</dbReference>
<reference evidence="1 2" key="1">
    <citation type="submission" date="2016-10" db="EMBL/GenBank/DDBJ databases">
        <authorList>
            <person name="de Groot N.N."/>
        </authorList>
    </citation>
    <scope>NUCLEOTIDE SEQUENCE [LARGE SCALE GENOMIC DNA]</scope>
    <source>
        <strain evidence="1 2">DSM 19938</strain>
    </source>
</reference>
<organism evidence="1 2">
    <name type="scientific">Dyadobacter koreensis</name>
    <dbReference type="NCBI Taxonomy" id="408657"/>
    <lineage>
        <taxon>Bacteria</taxon>
        <taxon>Pseudomonadati</taxon>
        <taxon>Bacteroidota</taxon>
        <taxon>Cytophagia</taxon>
        <taxon>Cytophagales</taxon>
        <taxon>Spirosomataceae</taxon>
        <taxon>Dyadobacter</taxon>
    </lineage>
</organism>
<sequence length="106" mass="12232">MTLPQTYLQTGWGDSVDDVDMEDVSWAISETIEMDDEHGVFWVGIFVGDFEVTLEAKKDLTVTGIFNEDEDENVEAKFANWIEIEELYKVFLTKDFDQVRATLKAR</sequence>
<dbReference type="STRING" id="408657.SAMN04487995_4833"/>
<dbReference type="OrthoDB" id="965971at2"/>
<evidence type="ECO:0000313" key="1">
    <source>
        <dbReference type="EMBL" id="SEJ46891.1"/>
    </source>
</evidence>
<evidence type="ECO:0000313" key="2">
    <source>
        <dbReference type="Proteomes" id="UP000199532"/>
    </source>
</evidence>